<proteinExistence type="predicted"/>
<evidence type="ECO:0000256" key="1">
    <source>
        <dbReference type="SAM" id="Phobius"/>
    </source>
</evidence>
<dbReference type="AlphaFoldDB" id="A0A5D2IUS7"/>
<accession>A0A5D2IUS7</accession>
<name>A0A5D2IUS7_GOSTO</name>
<gene>
    <name evidence="2" type="ORF">ES332_D11G280600v1</name>
</gene>
<dbReference type="Proteomes" id="UP000322667">
    <property type="component" value="Chromosome D11"/>
</dbReference>
<keyword evidence="1" id="KW-0472">Membrane</keyword>
<dbReference type="EMBL" id="CM017633">
    <property type="protein sequence ID" value="TYH45656.1"/>
    <property type="molecule type" value="Genomic_DNA"/>
</dbReference>
<evidence type="ECO:0000313" key="2">
    <source>
        <dbReference type="EMBL" id="TYH45656.1"/>
    </source>
</evidence>
<keyword evidence="1" id="KW-0812">Transmembrane</keyword>
<keyword evidence="1" id="KW-1133">Transmembrane helix</keyword>
<feature type="transmembrane region" description="Helical" evidence="1">
    <location>
        <begin position="39"/>
        <end position="57"/>
    </location>
</feature>
<protein>
    <submittedName>
        <fullName evidence="2">Uncharacterized protein</fullName>
    </submittedName>
</protein>
<keyword evidence="3" id="KW-1185">Reference proteome</keyword>
<reference evidence="2 3" key="1">
    <citation type="submission" date="2019-07" db="EMBL/GenBank/DDBJ databases">
        <title>WGS assembly of Gossypium tomentosum.</title>
        <authorList>
            <person name="Chen Z.J."/>
            <person name="Sreedasyam A."/>
            <person name="Ando A."/>
            <person name="Song Q."/>
            <person name="De L."/>
            <person name="Hulse-Kemp A."/>
            <person name="Ding M."/>
            <person name="Ye W."/>
            <person name="Kirkbride R."/>
            <person name="Jenkins J."/>
            <person name="Plott C."/>
            <person name="Lovell J."/>
            <person name="Lin Y.-M."/>
            <person name="Vaughn R."/>
            <person name="Liu B."/>
            <person name="Li W."/>
            <person name="Simpson S."/>
            <person name="Scheffler B."/>
            <person name="Saski C."/>
            <person name="Grover C."/>
            <person name="Hu G."/>
            <person name="Conover J."/>
            <person name="Carlson J."/>
            <person name="Shu S."/>
            <person name="Boston L."/>
            <person name="Williams M."/>
            <person name="Peterson D."/>
            <person name="Mcgee K."/>
            <person name="Jones D."/>
            <person name="Wendel J."/>
            <person name="Stelly D."/>
            <person name="Grimwood J."/>
            <person name="Schmutz J."/>
        </authorList>
    </citation>
    <scope>NUCLEOTIDE SEQUENCE [LARGE SCALE GENOMIC DNA]</scope>
    <source>
        <strain evidence="2">7179.01</strain>
    </source>
</reference>
<sequence>MVRPCSFYLTIQIFLKATRKLQNYQDRFSSASLNKRKQFFFFTMLAVFFGCIFILFIG</sequence>
<evidence type="ECO:0000313" key="3">
    <source>
        <dbReference type="Proteomes" id="UP000322667"/>
    </source>
</evidence>
<organism evidence="2 3">
    <name type="scientific">Gossypium tomentosum</name>
    <name type="common">Hawaiian cotton</name>
    <name type="synonym">Gossypium sandvicense</name>
    <dbReference type="NCBI Taxonomy" id="34277"/>
    <lineage>
        <taxon>Eukaryota</taxon>
        <taxon>Viridiplantae</taxon>
        <taxon>Streptophyta</taxon>
        <taxon>Embryophyta</taxon>
        <taxon>Tracheophyta</taxon>
        <taxon>Spermatophyta</taxon>
        <taxon>Magnoliopsida</taxon>
        <taxon>eudicotyledons</taxon>
        <taxon>Gunneridae</taxon>
        <taxon>Pentapetalae</taxon>
        <taxon>rosids</taxon>
        <taxon>malvids</taxon>
        <taxon>Malvales</taxon>
        <taxon>Malvaceae</taxon>
        <taxon>Malvoideae</taxon>
        <taxon>Gossypium</taxon>
    </lineage>
</organism>